<feature type="region of interest" description="Disordered" evidence="7">
    <location>
        <begin position="47"/>
        <end position="115"/>
    </location>
</feature>
<keyword evidence="6" id="KW-0539">Nucleus</keyword>
<dbReference type="PANTHER" id="PTHR47338">
    <property type="entry name" value="ZN(II)2CYS6 TRANSCRIPTION FACTOR (EUROFUNG)-RELATED"/>
    <property type="match status" value="1"/>
</dbReference>
<dbReference type="InterPro" id="IPR036864">
    <property type="entry name" value="Zn2-C6_fun-type_DNA-bd_sf"/>
</dbReference>
<dbReference type="GO" id="GO:0003677">
    <property type="term" value="F:DNA binding"/>
    <property type="evidence" value="ECO:0007669"/>
    <property type="project" value="UniProtKB-KW"/>
</dbReference>
<dbReference type="STRING" id="1016849.A0A0D1YFD2"/>
<feature type="compositionally biased region" description="Polar residues" evidence="7">
    <location>
        <begin position="97"/>
        <end position="115"/>
    </location>
</feature>
<dbReference type="AlphaFoldDB" id="A0A0D1YFD2"/>
<gene>
    <name evidence="9" type="ORF">PV11_07111</name>
</gene>
<name>A0A0D1YFD2_9EURO</name>
<evidence type="ECO:0000256" key="3">
    <source>
        <dbReference type="ARBA" id="ARBA00023015"/>
    </source>
</evidence>
<dbReference type="InterPro" id="IPR001138">
    <property type="entry name" value="Zn2Cys6_DnaBD"/>
</dbReference>
<evidence type="ECO:0000259" key="8">
    <source>
        <dbReference type="PROSITE" id="PS50048"/>
    </source>
</evidence>
<dbReference type="InterPro" id="IPR050815">
    <property type="entry name" value="TF_fung"/>
</dbReference>
<evidence type="ECO:0000256" key="2">
    <source>
        <dbReference type="ARBA" id="ARBA00022723"/>
    </source>
</evidence>
<dbReference type="Pfam" id="PF00172">
    <property type="entry name" value="Zn_clus"/>
    <property type="match status" value="1"/>
</dbReference>
<keyword evidence="2" id="KW-0479">Metal-binding</keyword>
<protein>
    <recommendedName>
        <fullName evidence="8">Zn(2)-C6 fungal-type domain-containing protein</fullName>
    </recommendedName>
</protein>
<dbReference type="PROSITE" id="PS00463">
    <property type="entry name" value="ZN2_CY6_FUNGAL_1"/>
    <property type="match status" value="1"/>
</dbReference>
<dbReference type="SUPFAM" id="SSF57701">
    <property type="entry name" value="Zn2/Cys6 DNA-binding domain"/>
    <property type="match status" value="1"/>
</dbReference>
<dbReference type="CDD" id="cd00067">
    <property type="entry name" value="GAL4"/>
    <property type="match status" value="1"/>
</dbReference>
<organism evidence="9 10">
    <name type="scientific">Exophiala sideris</name>
    <dbReference type="NCBI Taxonomy" id="1016849"/>
    <lineage>
        <taxon>Eukaryota</taxon>
        <taxon>Fungi</taxon>
        <taxon>Dikarya</taxon>
        <taxon>Ascomycota</taxon>
        <taxon>Pezizomycotina</taxon>
        <taxon>Eurotiomycetes</taxon>
        <taxon>Chaetothyriomycetidae</taxon>
        <taxon>Chaetothyriales</taxon>
        <taxon>Herpotrichiellaceae</taxon>
        <taxon>Exophiala</taxon>
    </lineage>
</organism>
<dbReference type="PANTHER" id="PTHR47338:SF5">
    <property type="entry name" value="ZN(II)2CYS6 TRANSCRIPTION FACTOR (EUROFUNG)"/>
    <property type="match status" value="1"/>
</dbReference>
<dbReference type="GO" id="GO:0008270">
    <property type="term" value="F:zinc ion binding"/>
    <property type="evidence" value="ECO:0007669"/>
    <property type="project" value="InterPro"/>
</dbReference>
<dbReference type="EMBL" id="KN846953">
    <property type="protein sequence ID" value="KIV79559.1"/>
    <property type="molecule type" value="Genomic_DNA"/>
</dbReference>
<dbReference type="SMART" id="SM00066">
    <property type="entry name" value="GAL4"/>
    <property type="match status" value="1"/>
</dbReference>
<keyword evidence="5" id="KW-0804">Transcription</keyword>
<feature type="domain" description="Zn(2)-C6 fungal-type" evidence="8">
    <location>
        <begin position="12"/>
        <end position="48"/>
    </location>
</feature>
<dbReference type="HOGENOM" id="CLU_470971_0_0_1"/>
<comment type="subcellular location">
    <subcellularLocation>
        <location evidence="1">Nucleus</location>
    </subcellularLocation>
</comment>
<proteinExistence type="predicted"/>
<dbReference type="PROSITE" id="PS50048">
    <property type="entry name" value="ZN2_CY6_FUNGAL_2"/>
    <property type="match status" value="1"/>
</dbReference>
<evidence type="ECO:0000256" key="6">
    <source>
        <dbReference type="ARBA" id="ARBA00023242"/>
    </source>
</evidence>
<dbReference type="Proteomes" id="UP000053599">
    <property type="component" value="Unassembled WGS sequence"/>
</dbReference>
<evidence type="ECO:0000313" key="9">
    <source>
        <dbReference type="EMBL" id="KIV79559.1"/>
    </source>
</evidence>
<sequence>MPSQPPNKKPKSCDACHARKLKCSKRDGTSSPQERCDHCARSGISCVSSQQNRPRRQRPGRVVDALRTTSESVSDRNVDDEDDTSGAWTAAGMPVSPSCTPSNDQTASNNSSGDTYMTSDRTMEVFDFFMRNIYATLPVINFGNFMKLLDQSHADWDDEFCALAYALDMMHESYKYAITPTAAGKQKVISCKYRIEKLRCRYDYAEHATADTVIVSFSLFVAYIVIGKERRALLYLSEASKLVDFARTSDRIETMRIHRLKALLFITASAITLLSPNPALRADAPSSFEVDELVSWYDLVGASAMDDTGQEIRQLDRFAVRQLQLMTRIHLTARDRTSWDILDEQNVANSISSVTLPATRMVRIVIADLSITQLWFSSDRRRLHNTGDYENMLNLCQSGNLAASTGRKALAWARSLSQEELRIVGLFKMVDILENMVHLCSLDPQSTDEVEILARDLMIAISTADYESTFASTLTRSAELLRHIAPMYKTLSRRSTYSGSQEVAGHDPSTTVLPQRTFSSFSE</sequence>
<reference evidence="9 10" key="1">
    <citation type="submission" date="2015-01" db="EMBL/GenBank/DDBJ databases">
        <title>The Genome Sequence of Exophiala sideris CBS121828.</title>
        <authorList>
            <consortium name="The Broad Institute Genomics Platform"/>
            <person name="Cuomo C."/>
            <person name="de Hoog S."/>
            <person name="Gorbushina A."/>
            <person name="Stielow B."/>
            <person name="Teixiera M."/>
            <person name="Abouelleil A."/>
            <person name="Chapman S.B."/>
            <person name="Priest M."/>
            <person name="Young S.K."/>
            <person name="Wortman J."/>
            <person name="Nusbaum C."/>
            <person name="Birren B."/>
        </authorList>
    </citation>
    <scope>NUCLEOTIDE SEQUENCE [LARGE SCALE GENOMIC DNA]</scope>
    <source>
        <strain evidence="9 10">CBS 121828</strain>
    </source>
</reference>
<dbReference type="GO" id="GO:0005634">
    <property type="term" value="C:nucleus"/>
    <property type="evidence" value="ECO:0007669"/>
    <property type="project" value="UniProtKB-SubCell"/>
</dbReference>
<keyword evidence="3" id="KW-0805">Transcription regulation</keyword>
<keyword evidence="4" id="KW-0238">DNA-binding</keyword>
<evidence type="ECO:0000256" key="1">
    <source>
        <dbReference type="ARBA" id="ARBA00004123"/>
    </source>
</evidence>
<dbReference type="GO" id="GO:0000981">
    <property type="term" value="F:DNA-binding transcription factor activity, RNA polymerase II-specific"/>
    <property type="evidence" value="ECO:0007669"/>
    <property type="project" value="InterPro"/>
</dbReference>
<accession>A0A0D1YFD2</accession>
<dbReference type="Gene3D" id="4.10.240.10">
    <property type="entry name" value="Zn(2)-C6 fungal-type DNA-binding domain"/>
    <property type="match status" value="1"/>
</dbReference>
<dbReference type="OrthoDB" id="4132249at2759"/>
<evidence type="ECO:0000313" key="10">
    <source>
        <dbReference type="Proteomes" id="UP000053599"/>
    </source>
</evidence>
<evidence type="ECO:0000256" key="5">
    <source>
        <dbReference type="ARBA" id="ARBA00023163"/>
    </source>
</evidence>
<evidence type="ECO:0000256" key="4">
    <source>
        <dbReference type="ARBA" id="ARBA00023125"/>
    </source>
</evidence>
<evidence type="ECO:0000256" key="7">
    <source>
        <dbReference type="SAM" id="MobiDB-lite"/>
    </source>
</evidence>